<evidence type="ECO:0000256" key="2">
    <source>
        <dbReference type="SAM" id="SignalP"/>
    </source>
</evidence>
<keyword evidence="4" id="KW-1185">Reference proteome</keyword>
<feature type="signal peptide" evidence="2">
    <location>
        <begin position="1"/>
        <end position="19"/>
    </location>
</feature>
<dbReference type="Proteomes" id="UP000295367">
    <property type="component" value="Unassembled WGS sequence"/>
</dbReference>
<protein>
    <submittedName>
        <fullName evidence="3">Uncharacterized protein DUF3617</fullName>
    </submittedName>
</protein>
<evidence type="ECO:0000313" key="3">
    <source>
        <dbReference type="EMBL" id="TCV89043.1"/>
    </source>
</evidence>
<proteinExistence type="predicted"/>
<dbReference type="EMBL" id="SMCO01000003">
    <property type="protein sequence ID" value="TCV89043.1"/>
    <property type="molecule type" value="Genomic_DNA"/>
</dbReference>
<dbReference type="RefSeq" id="WP_165922922.1">
    <property type="nucleotide sequence ID" value="NZ_BHVT01000020.1"/>
</dbReference>
<gene>
    <name evidence="3" type="ORF">EDC63_103115</name>
</gene>
<dbReference type="Pfam" id="PF12276">
    <property type="entry name" value="DUF3617"/>
    <property type="match status" value="1"/>
</dbReference>
<dbReference type="AlphaFoldDB" id="A0A4R3YEZ5"/>
<sequence length="140" mass="15252">MKKTLLLLLLGFLSTAANAEPNMQDGMWEITSKMEMPGMPAAAMQPMKHTQCMTKSNAVPTTQPKDKNNDCKMTSTKVEGNTVTWSMQCRGKEGDTDSSGKITYSGNSFSGETKISSNIKGQGKMDITQRMSGKRIGDCK</sequence>
<feature type="region of interest" description="Disordered" evidence="1">
    <location>
        <begin position="115"/>
        <end position="140"/>
    </location>
</feature>
<keyword evidence="2" id="KW-0732">Signal</keyword>
<comment type="caution">
    <text evidence="3">The sequence shown here is derived from an EMBL/GenBank/DDBJ whole genome shotgun (WGS) entry which is preliminary data.</text>
</comment>
<dbReference type="InterPro" id="IPR022061">
    <property type="entry name" value="DUF3617"/>
</dbReference>
<feature type="region of interest" description="Disordered" evidence="1">
    <location>
        <begin position="46"/>
        <end position="74"/>
    </location>
</feature>
<feature type="compositionally biased region" description="Polar residues" evidence="1">
    <location>
        <begin position="51"/>
        <end position="63"/>
    </location>
</feature>
<feature type="chain" id="PRO_5020736990" evidence="2">
    <location>
        <begin position="20"/>
        <end position="140"/>
    </location>
</feature>
<reference evidence="3 4" key="1">
    <citation type="submission" date="2019-03" db="EMBL/GenBank/DDBJ databases">
        <title>Genomic Encyclopedia of Type Strains, Phase IV (KMG-IV): sequencing the most valuable type-strain genomes for metagenomic binning, comparative biology and taxonomic classification.</title>
        <authorList>
            <person name="Goeker M."/>
        </authorList>
    </citation>
    <scope>NUCLEOTIDE SEQUENCE [LARGE SCALE GENOMIC DNA]</scope>
    <source>
        <strain evidence="3 4">DSM 100309</strain>
    </source>
</reference>
<name>A0A4R3YEZ5_9PROT</name>
<evidence type="ECO:0000313" key="4">
    <source>
        <dbReference type="Proteomes" id="UP000295367"/>
    </source>
</evidence>
<accession>A0A4R3YEZ5</accession>
<organism evidence="3 4">
    <name type="scientific">Sulfurirhabdus autotrophica</name>
    <dbReference type="NCBI Taxonomy" id="1706046"/>
    <lineage>
        <taxon>Bacteria</taxon>
        <taxon>Pseudomonadati</taxon>
        <taxon>Pseudomonadota</taxon>
        <taxon>Betaproteobacteria</taxon>
        <taxon>Nitrosomonadales</taxon>
        <taxon>Sulfuricellaceae</taxon>
        <taxon>Sulfurirhabdus</taxon>
    </lineage>
</organism>
<evidence type="ECO:0000256" key="1">
    <source>
        <dbReference type="SAM" id="MobiDB-lite"/>
    </source>
</evidence>